<evidence type="ECO:0000256" key="2">
    <source>
        <dbReference type="ARBA" id="ARBA00023125"/>
    </source>
</evidence>
<feature type="domain" description="HTH marR-type" evidence="4">
    <location>
        <begin position="1"/>
        <end position="134"/>
    </location>
</feature>
<dbReference type="RefSeq" id="WP_007791213.1">
    <property type="nucleotide sequence ID" value="NZ_ADGQ01000072.1"/>
</dbReference>
<dbReference type="GO" id="GO:0003677">
    <property type="term" value="F:DNA binding"/>
    <property type="evidence" value="ECO:0007669"/>
    <property type="project" value="UniProtKB-KW"/>
</dbReference>
<dbReference type="InterPro" id="IPR036390">
    <property type="entry name" value="WH_DNA-bd_sf"/>
</dbReference>
<name>E0E560_9FIRM</name>
<dbReference type="PANTHER" id="PTHR42756:SF2">
    <property type="entry name" value="MARR FAMILY REGULATORY PROTEIN"/>
    <property type="match status" value="1"/>
</dbReference>
<sequence>MKNNPGHMISILYRKGNIYKNEHLKDINLTASEHPFLNALYKNDGCSQEDLSNTLNIDKASTTRAIQSLLSKSLVVKTSDEKDRRVNRIYLTDQAKSIKDDLYSVLHSWEDTLTEGMTDEEKDLVYSYLFKMVQNTEKYFNENSKEKNKKGNISNND</sequence>
<dbReference type="Pfam" id="PF12802">
    <property type="entry name" value="MarR_2"/>
    <property type="match status" value="1"/>
</dbReference>
<dbReference type="InterPro" id="IPR036388">
    <property type="entry name" value="WH-like_DNA-bd_sf"/>
</dbReference>
<proteinExistence type="predicted"/>
<evidence type="ECO:0000259" key="4">
    <source>
        <dbReference type="PROSITE" id="PS50995"/>
    </source>
</evidence>
<keyword evidence="1" id="KW-0805">Transcription regulation</keyword>
<dbReference type="PANTHER" id="PTHR42756">
    <property type="entry name" value="TRANSCRIPTIONAL REGULATOR, MARR"/>
    <property type="match status" value="1"/>
</dbReference>
<evidence type="ECO:0000313" key="5">
    <source>
        <dbReference type="EMBL" id="EFM63989.1"/>
    </source>
</evidence>
<dbReference type="EMBL" id="ADGQ01000072">
    <property type="protein sequence ID" value="EFM63989.1"/>
    <property type="molecule type" value="Genomic_DNA"/>
</dbReference>
<organism evidence="5 6">
    <name type="scientific">Peptostreptococcus stomatis DSM 17678</name>
    <dbReference type="NCBI Taxonomy" id="596315"/>
    <lineage>
        <taxon>Bacteria</taxon>
        <taxon>Bacillati</taxon>
        <taxon>Bacillota</taxon>
        <taxon>Clostridia</taxon>
        <taxon>Peptostreptococcales</taxon>
        <taxon>Peptostreptococcaceae</taxon>
        <taxon>Peptostreptococcus</taxon>
    </lineage>
</organism>
<keyword evidence="2" id="KW-0238">DNA-binding</keyword>
<dbReference type="eggNOG" id="COG1846">
    <property type="taxonomic scope" value="Bacteria"/>
</dbReference>
<dbReference type="Gene3D" id="1.10.10.10">
    <property type="entry name" value="Winged helix-like DNA-binding domain superfamily/Winged helix DNA-binding domain"/>
    <property type="match status" value="1"/>
</dbReference>
<evidence type="ECO:0000256" key="1">
    <source>
        <dbReference type="ARBA" id="ARBA00023015"/>
    </source>
</evidence>
<gene>
    <name evidence="5" type="ORF">HMPREF0634_1050</name>
</gene>
<keyword evidence="3" id="KW-0804">Transcription</keyword>
<dbReference type="InterPro" id="IPR000835">
    <property type="entry name" value="HTH_MarR-typ"/>
</dbReference>
<dbReference type="GeneID" id="84801438"/>
<dbReference type="GO" id="GO:0003700">
    <property type="term" value="F:DNA-binding transcription factor activity"/>
    <property type="evidence" value="ECO:0007669"/>
    <property type="project" value="InterPro"/>
</dbReference>
<dbReference type="AlphaFoldDB" id="E0E560"/>
<protein>
    <submittedName>
        <fullName evidence="5">Transcriptional regulator, MarR family</fullName>
    </submittedName>
</protein>
<evidence type="ECO:0000313" key="6">
    <source>
        <dbReference type="Proteomes" id="UP000003244"/>
    </source>
</evidence>
<dbReference type="PRINTS" id="PR00598">
    <property type="entry name" value="HTHMARR"/>
</dbReference>
<accession>E0E560</accession>
<reference evidence="5 6" key="1">
    <citation type="submission" date="2010-08" db="EMBL/GenBank/DDBJ databases">
        <authorList>
            <person name="Harkins D.M."/>
            <person name="Madupu R."/>
            <person name="Durkin A.S."/>
            <person name="Torralba M."/>
            <person name="Methe B."/>
            <person name="Sutton G.G."/>
            <person name="Nelson K.E."/>
        </authorList>
    </citation>
    <scope>NUCLEOTIDE SEQUENCE [LARGE SCALE GENOMIC DNA]</scope>
    <source>
        <strain evidence="5 6">DSM 17678</strain>
    </source>
</reference>
<evidence type="ECO:0000256" key="3">
    <source>
        <dbReference type="ARBA" id="ARBA00023163"/>
    </source>
</evidence>
<keyword evidence="6" id="KW-1185">Reference proteome</keyword>
<dbReference type="OrthoDB" id="6462103at2"/>
<dbReference type="SUPFAM" id="SSF46785">
    <property type="entry name" value="Winged helix' DNA-binding domain"/>
    <property type="match status" value="1"/>
</dbReference>
<dbReference type="PROSITE" id="PS50995">
    <property type="entry name" value="HTH_MARR_2"/>
    <property type="match status" value="1"/>
</dbReference>
<comment type="caution">
    <text evidence="5">The sequence shown here is derived from an EMBL/GenBank/DDBJ whole genome shotgun (WGS) entry which is preliminary data.</text>
</comment>
<dbReference type="Proteomes" id="UP000003244">
    <property type="component" value="Unassembled WGS sequence"/>
</dbReference>
<dbReference type="SMART" id="SM00347">
    <property type="entry name" value="HTH_MARR"/>
    <property type="match status" value="1"/>
</dbReference>
<dbReference type="STRING" id="596315.HMPREF0634_1050"/>